<feature type="domain" description="Putative tail fiber protein gp53-like C-terminal" evidence="2">
    <location>
        <begin position="252"/>
        <end position="331"/>
    </location>
</feature>
<gene>
    <name evidence="3" type="ORF">ACBP88_06465</name>
</gene>
<feature type="domain" description="Phage tail fibre protein N-terminal" evidence="1">
    <location>
        <begin position="1"/>
        <end position="150"/>
    </location>
</feature>
<dbReference type="PANTHER" id="PTHR35191:SF1">
    <property type="entry name" value="PROPHAGE SIDE TAIL FIBER PROTEIN HOMOLOG STFQ-RELATED"/>
    <property type="match status" value="1"/>
</dbReference>
<dbReference type="Gene3D" id="2.60.40.3940">
    <property type="match status" value="1"/>
</dbReference>
<dbReference type="Proteomes" id="UP001567350">
    <property type="component" value="Unassembled WGS sequence"/>
</dbReference>
<evidence type="ECO:0000259" key="1">
    <source>
        <dbReference type="Pfam" id="PF12571"/>
    </source>
</evidence>
<evidence type="ECO:0000313" key="3">
    <source>
        <dbReference type="EMBL" id="MEZ2739108.1"/>
    </source>
</evidence>
<protein>
    <submittedName>
        <fullName evidence="3">Phage tail protein</fullName>
    </submittedName>
</protein>
<accession>A0ABV4IFD5</accession>
<evidence type="ECO:0000259" key="2">
    <source>
        <dbReference type="Pfam" id="PF21882"/>
    </source>
</evidence>
<dbReference type="Pfam" id="PF21882">
    <property type="entry name" value="Gp53-like_C"/>
    <property type="match status" value="1"/>
</dbReference>
<reference evidence="3 4" key="1">
    <citation type="submission" date="2024-08" db="EMBL/GenBank/DDBJ databases">
        <authorList>
            <person name="Feng Z."/>
            <person name="Ronholm J."/>
        </authorList>
    </citation>
    <scope>NUCLEOTIDE SEQUENCE [LARGE SCALE GENOMIC DNA]</scope>
    <source>
        <strain evidence="3 4">4-AB0-8</strain>
    </source>
</reference>
<dbReference type="InterPro" id="IPR022225">
    <property type="entry name" value="Phage_tail_fibre_N"/>
</dbReference>
<evidence type="ECO:0000313" key="4">
    <source>
        <dbReference type="Proteomes" id="UP001567350"/>
    </source>
</evidence>
<keyword evidence="4" id="KW-1185">Reference proteome</keyword>
<dbReference type="RefSeq" id="WP_370891625.1">
    <property type="nucleotide sequence ID" value="NZ_JBGJLR010000005.1"/>
</dbReference>
<proteinExistence type="predicted"/>
<organism evidence="3 4">
    <name type="scientific">Comamonas jiangduensis</name>
    <dbReference type="NCBI Taxonomy" id="1194168"/>
    <lineage>
        <taxon>Bacteria</taxon>
        <taxon>Pseudomonadati</taxon>
        <taxon>Pseudomonadota</taxon>
        <taxon>Betaproteobacteria</taxon>
        <taxon>Burkholderiales</taxon>
        <taxon>Comamonadaceae</taxon>
        <taxon>Comamonas</taxon>
    </lineage>
</organism>
<dbReference type="InterPro" id="IPR051934">
    <property type="entry name" value="Phage_Tail_Fiber_Structural"/>
</dbReference>
<dbReference type="PANTHER" id="PTHR35191">
    <property type="entry name" value="PROPHAGE SIDE TAIL FIBER PROTEIN HOMOLOG STFQ-RELATED"/>
    <property type="match status" value="1"/>
</dbReference>
<name>A0ABV4IFD5_9BURK</name>
<sequence length="332" mass="34663">MSAFFTILTNLGAAAHANAQINQTTVPWTHLAVGDGNGADVTPSQSQTALVREVHRVGISSIEEHPDNPSWVVVEAILPPEVGGFTVREAAIYGGNAGTTCIAVANHPATYKPVLAEGSTREIIIRLIVEVSSTATVQLRIDPAIVTASRAWVENLHATEAKRGIVQLATQAEAEAGASTAKLPTVMRVLQLLRGAAAQATEELRGTLRIASSADMLDSNKDSVAVTPKKLRLGFAISLTGAGYVAFPAWLSGLIIQWGGGSGAANGSGAFVLPLAYPNRQLVAIGCRGAPGSNDPFHFSAPAPSNADNKTKVVYQNWSASAELGYYISIGF</sequence>
<comment type="caution">
    <text evidence="3">The sequence shown here is derived from an EMBL/GenBank/DDBJ whole genome shotgun (WGS) entry which is preliminary data.</text>
</comment>
<dbReference type="Pfam" id="PF12571">
    <property type="entry name" value="Phage_tail_fib"/>
    <property type="match status" value="1"/>
</dbReference>
<dbReference type="EMBL" id="JBGJLR010000005">
    <property type="protein sequence ID" value="MEZ2739108.1"/>
    <property type="molecule type" value="Genomic_DNA"/>
</dbReference>
<dbReference type="InterPro" id="IPR054075">
    <property type="entry name" value="Gp53-like_C"/>
</dbReference>